<gene>
    <name evidence="2" type="ORF">QWY31_04300</name>
</gene>
<evidence type="ECO:0000313" key="3">
    <source>
        <dbReference type="Proteomes" id="UP001168552"/>
    </source>
</evidence>
<dbReference type="PANTHER" id="PTHR30595">
    <property type="entry name" value="GLPR-RELATED TRANSCRIPTIONAL REPRESSOR"/>
    <property type="match status" value="1"/>
</dbReference>
<name>A0ABT8F396_9BACT</name>
<dbReference type="Gene3D" id="3.30.950.30">
    <property type="entry name" value="Schlafen, AAA domain"/>
    <property type="match status" value="1"/>
</dbReference>
<dbReference type="Proteomes" id="UP001168552">
    <property type="component" value="Unassembled WGS sequence"/>
</dbReference>
<keyword evidence="2" id="KW-0547">Nucleotide-binding</keyword>
<comment type="caution">
    <text evidence="2">The sequence shown here is derived from an EMBL/GenBank/DDBJ whole genome shotgun (WGS) entry which is preliminary data.</text>
</comment>
<dbReference type="RefSeq" id="WP_320003236.1">
    <property type="nucleotide sequence ID" value="NZ_JAUHJS010000002.1"/>
</dbReference>
<sequence length="220" mass="25187">MKTTYEISLKEINEWVKKGEHQTLEFKKKIAHPEKVVREVVAFANSQGGKIIIGVDDDRTVSGLRYAEEEQYALEEAIKRYCHPPIHFTSHLISLSEKKGVVVFLIEESLQKPHMVIENPEMLPGKAYVRVNDKSIQASKEMREILKHSKKNKELRFQFGEKEAKLMQHLALHGSITKSTFCKIAGIPSAVASRTLVLLVLTNVLRIHPDDKEDWYVAKE</sequence>
<dbReference type="PANTHER" id="PTHR30595:SF6">
    <property type="entry name" value="SCHLAFEN ALBA-2 DOMAIN-CONTAINING PROTEIN"/>
    <property type="match status" value="1"/>
</dbReference>
<accession>A0ABT8F396</accession>
<dbReference type="GO" id="GO:0005524">
    <property type="term" value="F:ATP binding"/>
    <property type="evidence" value="ECO:0007669"/>
    <property type="project" value="UniProtKB-KW"/>
</dbReference>
<dbReference type="EMBL" id="JAUHJS010000002">
    <property type="protein sequence ID" value="MDN4164709.1"/>
    <property type="molecule type" value="Genomic_DNA"/>
</dbReference>
<keyword evidence="2" id="KW-0067">ATP-binding</keyword>
<proteinExistence type="predicted"/>
<reference evidence="2" key="1">
    <citation type="submission" date="2023-06" db="EMBL/GenBank/DDBJ databases">
        <title>Cytophagales bacterium Strain LB-30, isolated from soil.</title>
        <authorList>
            <person name="Liu B."/>
        </authorList>
    </citation>
    <scope>NUCLEOTIDE SEQUENCE</scope>
    <source>
        <strain evidence="2">LB-30</strain>
    </source>
</reference>
<dbReference type="Pfam" id="PF04326">
    <property type="entry name" value="SLFN_AlbA_2"/>
    <property type="match status" value="1"/>
</dbReference>
<protein>
    <submittedName>
        <fullName evidence="2">ATP-binding protein</fullName>
    </submittedName>
</protein>
<keyword evidence="3" id="KW-1185">Reference proteome</keyword>
<organism evidence="2 3">
    <name type="scientific">Shiella aurantiaca</name>
    <dbReference type="NCBI Taxonomy" id="3058365"/>
    <lineage>
        <taxon>Bacteria</taxon>
        <taxon>Pseudomonadati</taxon>
        <taxon>Bacteroidota</taxon>
        <taxon>Cytophagia</taxon>
        <taxon>Cytophagales</taxon>
        <taxon>Shiellaceae</taxon>
        <taxon>Shiella</taxon>
    </lineage>
</organism>
<dbReference type="InterPro" id="IPR007421">
    <property type="entry name" value="Schlafen_AlbA_2_dom"/>
</dbReference>
<evidence type="ECO:0000313" key="2">
    <source>
        <dbReference type="EMBL" id="MDN4164709.1"/>
    </source>
</evidence>
<evidence type="ECO:0000259" key="1">
    <source>
        <dbReference type="Pfam" id="PF04326"/>
    </source>
</evidence>
<dbReference type="InterPro" id="IPR038461">
    <property type="entry name" value="Schlafen_AlbA_2_dom_sf"/>
</dbReference>
<feature type="domain" description="Schlafen AlbA-2" evidence="1">
    <location>
        <begin position="20"/>
        <end position="138"/>
    </location>
</feature>